<comment type="caution">
    <text evidence="2">The sequence shown here is derived from an EMBL/GenBank/DDBJ whole genome shotgun (WGS) entry which is preliminary data.</text>
</comment>
<evidence type="ECO:0000256" key="1">
    <source>
        <dbReference type="SAM" id="MobiDB-lite"/>
    </source>
</evidence>
<reference evidence="2" key="2">
    <citation type="submission" date="2020-09" db="EMBL/GenBank/DDBJ databases">
        <authorList>
            <person name="Sun Q."/>
            <person name="Ohkuma M."/>
        </authorList>
    </citation>
    <scope>NUCLEOTIDE SEQUENCE</scope>
    <source>
        <strain evidence="2">JCM 4234</strain>
    </source>
</reference>
<evidence type="ECO:0000313" key="2">
    <source>
        <dbReference type="EMBL" id="GGS29652.1"/>
    </source>
</evidence>
<protein>
    <recommendedName>
        <fullName evidence="4">AfsR/SARP family transcriptional regulator</fullName>
    </recommendedName>
</protein>
<dbReference type="EMBL" id="BMSL01000003">
    <property type="protein sequence ID" value="GGS29652.1"/>
    <property type="molecule type" value="Genomic_DNA"/>
</dbReference>
<dbReference type="Proteomes" id="UP000653493">
    <property type="component" value="Unassembled WGS sequence"/>
</dbReference>
<evidence type="ECO:0008006" key="4">
    <source>
        <dbReference type="Google" id="ProtNLM"/>
    </source>
</evidence>
<accession>A0A918GCJ9</accession>
<feature type="region of interest" description="Disordered" evidence="1">
    <location>
        <begin position="220"/>
        <end position="268"/>
    </location>
</feature>
<name>A0A918GCJ9_STRGD</name>
<keyword evidence="3" id="KW-1185">Reference proteome</keyword>
<proteinExistence type="predicted"/>
<dbReference type="AlphaFoldDB" id="A0A918GCJ9"/>
<sequence length="268" mass="28975">MLVTSRKRLAASEEVVLPVAALPKGQAVELFVRLSGRPAESLERAVVEELGGLCGCLPLAISLLAARLRHHPSWSADDLRNRLLVARDRLAELRAGERARQHFFRLLGFYAGTDLDAYAGAALASVSVAEARSRLEELYEAHLIDEEPGDRYRLHDLLRDYARGLASQGGRMETVQAVRRVSDFYLAALSAANGHILRSGAGAPMAPVGGGQFETPVLESRSEGATLQDAPATLWRTPALPSSAPRKSIPPRAAVFAGHSRRIRSNTS</sequence>
<gene>
    <name evidence="2" type="ORF">GCM10010238_18190</name>
</gene>
<feature type="compositionally biased region" description="Basic residues" evidence="1">
    <location>
        <begin position="259"/>
        <end position="268"/>
    </location>
</feature>
<evidence type="ECO:0000313" key="3">
    <source>
        <dbReference type="Proteomes" id="UP000653493"/>
    </source>
</evidence>
<organism evidence="2 3">
    <name type="scientific">Streptomyces griseoviridis</name>
    <dbReference type="NCBI Taxonomy" id="45398"/>
    <lineage>
        <taxon>Bacteria</taxon>
        <taxon>Bacillati</taxon>
        <taxon>Actinomycetota</taxon>
        <taxon>Actinomycetes</taxon>
        <taxon>Kitasatosporales</taxon>
        <taxon>Streptomycetaceae</taxon>
        <taxon>Streptomyces</taxon>
    </lineage>
</organism>
<reference evidence="2" key="1">
    <citation type="journal article" date="2014" name="Int. J. Syst. Evol. Microbiol.">
        <title>Complete genome sequence of Corynebacterium casei LMG S-19264T (=DSM 44701T), isolated from a smear-ripened cheese.</title>
        <authorList>
            <consortium name="US DOE Joint Genome Institute (JGI-PGF)"/>
            <person name="Walter F."/>
            <person name="Albersmeier A."/>
            <person name="Kalinowski J."/>
            <person name="Ruckert C."/>
        </authorList>
    </citation>
    <scope>NUCLEOTIDE SEQUENCE</scope>
    <source>
        <strain evidence="2">JCM 4234</strain>
    </source>
</reference>